<protein>
    <recommendedName>
        <fullName evidence="4">Chloride channel protein</fullName>
    </recommendedName>
</protein>
<gene>
    <name evidence="2" type="ORF">ACFQ2V_11460</name>
</gene>
<accession>A0ABW3N0J9</accession>
<comment type="caution">
    <text evidence="2">The sequence shown here is derived from an EMBL/GenBank/DDBJ whole genome shotgun (WGS) entry which is preliminary data.</text>
</comment>
<keyword evidence="1" id="KW-0812">Transmembrane</keyword>
<proteinExistence type="predicted"/>
<reference evidence="3" key="1">
    <citation type="journal article" date="2019" name="Int. J. Syst. Evol. Microbiol.">
        <title>The Global Catalogue of Microorganisms (GCM) 10K type strain sequencing project: providing services to taxonomists for standard genome sequencing and annotation.</title>
        <authorList>
            <consortium name="The Broad Institute Genomics Platform"/>
            <consortium name="The Broad Institute Genome Sequencing Center for Infectious Disease"/>
            <person name="Wu L."/>
            <person name="Ma J."/>
        </authorList>
    </citation>
    <scope>NUCLEOTIDE SEQUENCE [LARGE SCALE GENOMIC DNA]</scope>
    <source>
        <strain evidence="3">CCUG 57508</strain>
    </source>
</reference>
<name>A0ABW3N0J9_9MICO</name>
<dbReference type="Proteomes" id="UP001597046">
    <property type="component" value="Unassembled WGS sequence"/>
</dbReference>
<evidence type="ECO:0000313" key="3">
    <source>
        <dbReference type="Proteomes" id="UP001597046"/>
    </source>
</evidence>
<sequence length="86" mass="9199">MARSSRLNPPGNTAAVAPGSAVDDLGPFLGGAARGEVQWVVARYRLRRFAYYLPLIIALALLAGALIASADMAHRLATALYDWTRT</sequence>
<evidence type="ECO:0000256" key="1">
    <source>
        <dbReference type="SAM" id="Phobius"/>
    </source>
</evidence>
<keyword evidence="3" id="KW-1185">Reference proteome</keyword>
<keyword evidence="1" id="KW-1133">Transmembrane helix</keyword>
<organism evidence="2 3">
    <name type="scientific">Terrabacter terrigena</name>
    <dbReference type="NCBI Taxonomy" id="574718"/>
    <lineage>
        <taxon>Bacteria</taxon>
        <taxon>Bacillati</taxon>
        <taxon>Actinomycetota</taxon>
        <taxon>Actinomycetes</taxon>
        <taxon>Micrococcales</taxon>
        <taxon>Intrasporangiaceae</taxon>
        <taxon>Terrabacter</taxon>
    </lineage>
</organism>
<feature type="transmembrane region" description="Helical" evidence="1">
    <location>
        <begin position="49"/>
        <end position="70"/>
    </location>
</feature>
<dbReference type="EMBL" id="JBHTKH010000006">
    <property type="protein sequence ID" value="MFD1054925.1"/>
    <property type="molecule type" value="Genomic_DNA"/>
</dbReference>
<evidence type="ECO:0008006" key="4">
    <source>
        <dbReference type="Google" id="ProtNLM"/>
    </source>
</evidence>
<dbReference type="RefSeq" id="WP_386052824.1">
    <property type="nucleotide sequence ID" value="NZ_JBHTKH010000006.1"/>
</dbReference>
<evidence type="ECO:0000313" key="2">
    <source>
        <dbReference type="EMBL" id="MFD1054925.1"/>
    </source>
</evidence>
<keyword evidence="1" id="KW-0472">Membrane</keyword>